<dbReference type="GO" id="GO:0005829">
    <property type="term" value="C:cytosol"/>
    <property type="evidence" value="ECO:0007669"/>
    <property type="project" value="TreeGrafter"/>
</dbReference>
<dbReference type="InterPro" id="IPR000888">
    <property type="entry name" value="RmlC-like"/>
</dbReference>
<dbReference type="GO" id="GO:0000271">
    <property type="term" value="P:polysaccharide biosynthetic process"/>
    <property type="evidence" value="ECO:0007669"/>
    <property type="project" value="TreeGrafter"/>
</dbReference>
<organism evidence="2 3">
    <name type="scientific">Candidatus Nomurabacteria bacterium GW2011_GWA2_40_9</name>
    <dbReference type="NCBI Taxonomy" id="1618734"/>
    <lineage>
        <taxon>Bacteria</taxon>
        <taxon>Candidatus Nomuraibacteriota</taxon>
    </lineage>
</organism>
<evidence type="ECO:0000256" key="1">
    <source>
        <dbReference type="SAM" id="MobiDB-lite"/>
    </source>
</evidence>
<dbReference type="EMBL" id="LBZW01000006">
    <property type="protein sequence ID" value="KKR79550.1"/>
    <property type="molecule type" value="Genomic_DNA"/>
</dbReference>
<dbReference type="GO" id="GO:0008830">
    <property type="term" value="F:dTDP-4-dehydrorhamnose 3,5-epimerase activity"/>
    <property type="evidence" value="ECO:0007669"/>
    <property type="project" value="InterPro"/>
</dbReference>
<dbReference type="PANTHER" id="PTHR21047:SF2">
    <property type="entry name" value="THYMIDINE DIPHOSPHO-4-KETO-RHAMNOSE 3,5-EPIMERASE"/>
    <property type="match status" value="1"/>
</dbReference>
<dbReference type="SUPFAM" id="SSF51182">
    <property type="entry name" value="RmlC-like cupins"/>
    <property type="match status" value="1"/>
</dbReference>
<accession>A0A0G0W5P1</accession>
<feature type="region of interest" description="Disordered" evidence="1">
    <location>
        <begin position="132"/>
        <end position="153"/>
    </location>
</feature>
<dbReference type="AlphaFoldDB" id="A0A0G0W5P1"/>
<dbReference type="Gene3D" id="2.60.120.10">
    <property type="entry name" value="Jelly Rolls"/>
    <property type="match status" value="1"/>
</dbReference>
<dbReference type="Proteomes" id="UP000034749">
    <property type="component" value="Unassembled WGS sequence"/>
</dbReference>
<dbReference type="PANTHER" id="PTHR21047">
    <property type="entry name" value="DTDP-6-DEOXY-D-GLUCOSE-3,5 EPIMERASE"/>
    <property type="match status" value="1"/>
</dbReference>
<proteinExistence type="predicted"/>
<dbReference type="InterPro" id="IPR011051">
    <property type="entry name" value="RmlC_Cupin_sf"/>
</dbReference>
<name>A0A0G0W5P1_9BACT</name>
<sequence>MIEGVLIHPLKKICDERGMIMHMLRSDDPHFEKFGEIYFSTAYPGIIKGWHEHTKQTQFYAVIEGMIKLILYDNRKISKTYKELMELFIGENNYELVRIPPGIINGYRAIGLKTAIVANCATLPHNPTEMIHHDPHSNTVPYSWDQPGNQIDK</sequence>
<gene>
    <name evidence="2" type="ORF">UU24_C0006G0044</name>
</gene>
<reference evidence="2 3" key="1">
    <citation type="journal article" date="2015" name="Nature">
        <title>rRNA introns, odd ribosomes, and small enigmatic genomes across a large radiation of phyla.</title>
        <authorList>
            <person name="Brown C.T."/>
            <person name="Hug L.A."/>
            <person name="Thomas B.C."/>
            <person name="Sharon I."/>
            <person name="Castelle C.J."/>
            <person name="Singh A."/>
            <person name="Wilkins M.J."/>
            <person name="Williams K.H."/>
            <person name="Banfield J.F."/>
        </authorList>
    </citation>
    <scope>NUCLEOTIDE SEQUENCE [LARGE SCALE GENOMIC DNA]</scope>
</reference>
<dbReference type="InterPro" id="IPR014710">
    <property type="entry name" value="RmlC-like_jellyroll"/>
</dbReference>
<dbReference type="Pfam" id="PF00908">
    <property type="entry name" value="dTDP_sugar_isom"/>
    <property type="match status" value="1"/>
</dbReference>
<comment type="caution">
    <text evidence="2">The sequence shown here is derived from an EMBL/GenBank/DDBJ whole genome shotgun (WGS) entry which is preliminary data.</text>
</comment>
<feature type="compositionally biased region" description="Polar residues" evidence="1">
    <location>
        <begin position="137"/>
        <end position="153"/>
    </location>
</feature>
<evidence type="ECO:0000313" key="3">
    <source>
        <dbReference type="Proteomes" id="UP000034749"/>
    </source>
</evidence>
<evidence type="ECO:0000313" key="2">
    <source>
        <dbReference type="EMBL" id="KKR79550.1"/>
    </source>
</evidence>
<protein>
    <submittedName>
        <fullName evidence="2">dTDP-4-dehydrorhamnose 3,5-epimerase-like protein enzyme</fullName>
    </submittedName>
</protein>